<comment type="caution">
    <text evidence="7">The sequence shown here is derived from an EMBL/GenBank/DDBJ whole genome shotgun (WGS) entry which is preliminary data.</text>
</comment>
<protein>
    <submittedName>
        <fullName evidence="7">Phloretin hydrolase</fullName>
        <ecNumber evidence="7">3.7.1.4</ecNumber>
    </submittedName>
</protein>
<evidence type="ECO:0000256" key="5">
    <source>
        <dbReference type="ARBA" id="ARBA00023459"/>
    </source>
</evidence>
<gene>
    <name evidence="7" type="primary">phy</name>
    <name evidence="7" type="ORF">NRB20_56590</name>
</gene>
<evidence type="ECO:0000313" key="8">
    <source>
        <dbReference type="Proteomes" id="UP000438448"/>
    </source>
</evidence>
<dbReference type="AlphaFoldDB" id="A0A7K0DAH7"/>
<evidence type="ECO:0000256" key="2">
    <source>
        <dbReference type="ARBA" id="ARBA00022723"/>
    </source>
</evidence>
<keyword evidence="2" id="KW-0479">Metal-binding</keyword>
<dbReference type="EMBL" id="WEGK01000014">
    <property type="protein sequence ID" value="MQY22541.1"/>
    <property type="molecule type" value="Genomic_DNA"/>
</dbReference>
<dbReference type="Proteomes" id="UP000438448">
    <property type="component" value="Unassembled WGS sequence"/>
</dbReference>
<comment type="cofactor">
    <cofactor evidence="1">
        <name>Zn(2+)</name>
        <dbReference type="ChEBI" id="CHEBI:29105"/>
    </cofactor>
</comment>
<dbReference type="PROSITE" id="PS51318">
    <property type="entry name" value="TAT"/>
    <property type="match status" value="1"/>
</dbReference>
<evidence type="ECO:0000256" key="1">
    <source>
        <dbReference type="ARBA" id="ARBA00001947"/>
    </source>
</evidence>
<keyword evidence="4" id="KW-0862">Zinc</keyword>
<keyword evidence="3 7" id="KW-0378">Hydrolase</keyword>
<dbReference type="EC" id="3.7.1.4" evidence="7"/>
<evidence type="ECO:0000256" key="4">
    <source>
        <dbReference type="ARBA" id="ARBA00022833"/>
    </source>
</evidence>
<comment type="similarity">
    <text evidence="5">Belongs to the DAPG/phloretin hydrolase family.</text>
</comment>
<feature type="domain" description="DAPG hydrolase PhiG" evidence="6">
    <location>
        <begin position="80"/>
        <end position="299"/>
    </location>
</feature>
<name>A0A7K0DAH7_9NOCA</name>
<evidence type="ECO:0000313" key="7">
    <source>
        <dbReference type="EMBL" id="MQY22541.1"/>
    </source>
</evidence>
<proteinExistence type="inferred from homology"/>
<dbReference type="InterPro" id="IPR006311">
    <property type="entry name" value="TAT_signal"/>
</dbReference>
<dbReference type="GO" id="GO:0046872">
    <property type="term" value="F:metal ion binding"/>
    <property type="evidence" value="ECO:0007669"/>
    <property type="project" value="UniProtKB-KW"/>
</dbReference>
<dbReference type="Pfam" id="PF18089">
    <property type="entry name" value="DAPG_hydrolase"/>
    <property type="match status" value="1"/>
</dbReference>
<sequence length="303" mass="33465">MRLSRRAALLSGGALAGALAIGPRATARADQPVCPPRYPGYSAQDWAKPFSRFMTGHTLPAPDPVRAAFDGPPVAATRIPDFTELTRDLAPTGYFPIETGYGQTTTGISWVACRTEMPRVTARMWDWWFGWHSNDSARYKLWHPDAHMYAAIAVDKTAAPVPDRNRYVGNTSYVDEYIGPKLQQLAIRFEDPVRHGFTVPDGHTVVFGRVGSSVAPVDLGWLAHQVRPVPGGVEMRSRFYLNMYGLHVPDARQALCATGRGAAVDPRDVVLGMDVARNLLMHCGQEMHHLSRFLPELYAAFGH</sequence>
<dbReference type="InterPro" id="IPR041526">
    <property type="entry name" value="DAPG_hydrolase"/>
</dbReference>
<evidence type="ECO:0000259" key="6">
    <source>
        <dbReference type="Pfam" id="PF18089"/>
    </source>
</evidence>
<organism evidence="7 8">
    <name type="scientific">Nocardia macrotermitis</name>
    <dbReference type="NCBI Taxonomy" id="2585198"/>
    <lineage>
        <taxon>Bacteria</taxon>
        <taxon>Bacillati</taxon>
        <taxon>Actinomycetota</taxon>
        <taxon>Actinomycetes</taxon>
        <taxon>Mycobacteriales</taxon>
        <taxon>Nocardiaceae</taxon>
        <taxon>Nocardia</taxon>
    </lineage>
</organism>
<keyword evidence="8" id="KW-1185">Reference proteome</keyword>
<reference evidence="7 8" key="1">
    <citation type="submission" date="2019-10" db="EMBL/GenBank/DDBJ databases">
        <title>Nocardia macrotermitis sp. nov. and Nocardia aurantia sp. nov., isolated from the gut of fungus growing-termite Macrotermes natalensis.</title>
        <authorList>
            <person name="Benndorf R."/>
            <person name="Schwitalla J."/>
            <person name="Martin K."/>
            <person name="De Beer W."/>
            <person name="Kaster A.-K."/>
            <person name="Vollmers J."/>
            <person name="Poulsen M."/>
            <person name="Beemelmanns C."/>
        </authorList>
    </citation>
    <scope>NUCLEOTIDE SEQUENCE [LARGE SCALE GENOMIC DNA]</scope>
    <source>
        <strain evidence="7 8">RB20</strain>
    </source>
</reference>
<accession>A0A7K0DAH7</accession>
<dbReference type="GO" id="GO:0050180">
    <property type="term" value="F:phloretin hydrolase activity"/>
    <property type="evidence" value="ECO:0007669"/>
    <property type="project" value="UniProtKB-EC"/>
</dbReference>
<evidence type="ECO:0000256" key="3">
    <source>
        <dbReference type="ARBA" id="ARBA00022801"/>
    </source>
</evidence>